<evidence type="ECO:0000256" key="1">
    <source>
        <dbReference type="SAM" id="Phobius"/>
    </source>
</evidence>
<accession>A0A3G2C7Y6</accession>
<feature type="transmembrane region" description="Helical" evidence="1">
    <location>
        <begin position="72"/>
        <end position="91"/>
    </location>
</feature>
<organism evidence="2">
    <name type="scientific">uncultured Escherichia sp</name>
    <dbReference type="NCBI Taxonomy" id="237777"/>
    <lineage>
        <taxon>Bacteria</taxon>
        <taxon>Pseudomonadati</taxon>
        <taxon>Pseudomonadota</taxon>
        <taxon>Gammaproteobacteria</taxon>
        <taxon>Enterobacterales</taxon>
        <taxon>Enterobacteriaceae</taxon>
        <taxon>Escherichia</taxon>
        <taxon>environmental samples</taxon>
    </lineage>
</organism>
<keyword evidence="1" id="KW-1133">Transmembrane helix</keyword>
<dbReference type="EMBL" id="MH883522">
    <property type="protein sequence ID" value="AYM48439.1"/>
    <property type="molecule type" value="Genomic_DNA"/>
</dbReference>
<dbReference type="AlphaFoldDB" id="A0A3G2C7Y6"/>
<sequence length="92" mass="10384">MMPRHNEFEYIGSCVAVRGYTPGRRLNAYNIRGYCLLLTVNKFPGLYNTTGEKIYLTLLKGVLKTSSSDEVIVFYACTIFAVVRSVIIVIIK</sequence>
<keyword evidence="1" id="KW-0812">Transmembrane</keyword>
<reference evidence="2" key="1">
    <citation type="submission" date="2018-09" db="EMBL/GenBank/DDBJ databases">
        <title>Phylogenetic barriers to horizontal transfer of antimicrobial peptide resistance genes in the human gut microbiota.</title>
        <authorList>
            <person name="Kintses B."/>
            <person name="Mehi O."/>
            <person name="Ari E."/>
            <person name="Szamel M."/>
            <person name="Gyorkei A."/>
            <person name="Jangir P.K."/>
            <person name="Nagy I."/>
            <person name="Pal F."/>
            <person name="Fekete G."/>
            <person name="Tengolics R."/>
            <person name="Nyerges A."/>
            <person name="Liko I."/>
            <person name="Balint A."/>
            <person name="Molnar T."/>
            <person name="Balint B."/>
            <person name="Vasarhelyi B.M."/>
            <person name="Bustamante M."/>
            <person name="Papp B."/>
            <person name="Pal C."/>
        </authorList>
    </citation>
    <scope>NUCLEOTIDE SEQUENCE</scope>
</reference>
<name>A0A3G2C7Y6_9ESCH</name>
<evidence type="ECO:0000313" key="2">
    <source>
        <dbReference type="EMBL" id="AYM48439.1"/>
    </source>
</evidence>
<keyword evidence="1" id="KW-0472">Membrane</keyword>
<protein>
    <submittedName>
        <fullName evidence="2">Uncharacterized protein</fullName>
    </submittedName>
</protein>
<proteinExistence type="predicted"/>